<dbReference type="Proteomes" id="UP000650424">
    <property type="component" value="Unassembled WGS sequence"/>
</dbReference>
<sequence length="64" mass="7215">MIRELGLMAGSLTVTPVFVNVQTSTIAAHTLKSFLKVFDEKTSELLANKNQLKADGYFYEQQYD</sequence>
<name>A0ABR6ZQW7_9BURK</name>
<organism evidence="1 2">
    <name type="scientific">Undibacterium hunanense</name>
    <dbReference type="NCBI Taxonomy" id="2762292"/>
    <lineage>
        <taxon>Bacteria</taxon>
        <taxon>Pseudomonadati</taxon>
        <taxon>Pseudomonadota</taxon>
        <taxon>Betaproteobacteria</taxon>
        <taxon>Burkholderiales</taxon>
        <taxon>Oxalobacteraceae</taxon>
        <taxon>Undibacterium</taxon>
    </lineage>
</organism>
<evidence type="ECO:0000313" key="2">
    <source>
        <dbReference type="Proteomes" id="UP000650424"/>
    </source>
</evidence>
<reference evidence="1 2" key="1">
    <citation type="submission" date="2020-08" db="EMBL/GenBank/DDBJ databases">
        <title>Novel species isolated from subtropical streams in China.</title>
        <authorList>
            <person name="Lu H."/>
        </authorList>
    </citation>
    <scope>NUCLEOTIDE SEQUENCE [LARGE SCALE GENOMIC DNA]</scope>
    <source>
        <strain evidence="1 2">CY18W</strain>
    </source>
</reference>
<gene>
    <name evidence="1" type="ORF">H8L32_12125</name>
</gene>
<dbReference type="RefSeq" id="WP_186947490.1">
    <property type="nucleotide sequence ID" value="NZ_JACOGF010000005.1"/>
</dbReference>
<accession>A0ABR6ZQW7</accession>
<proteinExistence type="predicted"/>
<evidence type="ECO:0000313" key="1">
    <source>
        <dbReference type="EMBL" id="MBC3918228.1"/>
    </source>
</evidence>
<protein>
    <submittedName>
        <fullName evidence="1">Uncharacterized protein</fullName>
    </submittedName>
</protein>
<comment type="caution">
    <text evidence="1">The sequence shown here is derived from an EMBL/GenBank/DDBJ whole genome shotgun (WGS) entry which is preliminary data.</text>
</comment>
<dbReference type="EMBL" id="JACOGF010000005">
    <property type="protein sequence ID" value="MBC3918228.1"/>
    <property type="molecule type" value="Genomic_DNA"/>
</dbReference>
<keyword evidence="2" id="KW-1185">Reference proteome</keyword>